<dbReference type="Proteomes" id="UP000030752">
    <property type="component" value="Unassembled WGS sequence"/>
</dbReference>
<dbReference type="GO" id="GO:0005524">
    <property type="term" value="F:ATP binding"/>
    <property type="evidence" value="ECO:0007669"/>
    <property type="project" value="InterPro"/>
</dbReference>
<dbReference type="PANTHER" id="PTHR10367:SF17">
    <property type="entry name" value="MRNA-CAPPING ENZYME"/>
    <property type="match status" value="1"/>
</dbReference>
<comment type="similarity">
    <text evidence="2 16">Belongs to the eukaryotic GTase family.</text>
</comment>
<dbReference type="GO" id="GO:0005525">
    <property type="term" value="F:GTP binding"/>
    <property type="evidence" value="ECO:0007669"/>
    <property type="project" value="UniProtKB-KW"/>
</dbReference>
<evidence type="ECO:0000259" key="18">
    <source>
        <dbReference type="Pfam" id="PF01331"/>
    </source>
</evidence>
<evidence type="ECO:0000256" key="13">
    <source>
        <dbReference type="ARBA" id="ARBA00030702"/>
    </source>
</evidence>
<dbReference type="RefSeq" id="XP_008718486.1">
    <property type="nucleotide sequence ID" value="XM_008720264.1"/>
</dbReference>
<evidence type="ECO:0000256" key="15">
    <source>
        <dbReference type="ARBA" id="ARBA00047082"/>
    </source>
</evidence>
<evidence type="ECO:0000256" key="16">
    <source>
        <dbReference type="PIRNR" id="PIRNR036959"/>
    </source>
</evidence>
<dbReference type="EMBL" id="KB822721">
    <property type="protein sequence ID" value="ETN39701.1"/>
    <property type="molecule type" value="Genomic_DNA"/>
</dbReference>
<evidence type="ECO:0000313" key="21">
    <source>
        <dbReference type="Proteomes" id="UP000030752"/>
    </source>
</evidence>
<evidence type="ECO:0000256" key="12">
    <source>
        <dbReference type="ARBA" id="ARBA00029909"/>
    </source>
</evidence>
<dbReference type="GO" id="GO:0004484">
    <property type="term" value="F:mRNA guanylyltransferase activity"/>
    <property type="evidence" value="ECO:0007669"/>
    <property type="project" value="UniProtKB-EC"/>
</dbReference>
<evidence type="ECO:0000256" key="9">
    <source>
        <dbReference type="ARBA" id="ARBA00023042"/>
    </source>
</evidence>
<evidence type="ECO:0000256" key="3">
    <source>
        <dbReference type="ARBA" id="ARBA00012475"/>
    </source>
</evidence>
<feature type="active site" description="N6-GMP-lysine intermediate" evidence="17">
    <location>
        <position position="76"/>
    </location>
</feature>
<dbReference type="Gene3D" id="3.30.470.30">
    <property type="entry name" value="DNA ligase/mRNA capping enzyme"/>
    <property type="match status" value="1"/>
</dbReference>
<feature type="domain" description="mRNA capping enzyme adenylation" evidence="18">
    <location>
        <begin position="54"/>
        <end position="248"/>
    </location>
</feature>
<evidence type="ECO:0000259" key="19">
    <source>
        <dbReference type="Pfam" id="PF03919"/>
    </source>
</evidence>
<dbReference type="InterPro" id="IPR012340">
    <property type="entry name" value="NA-bd_OB-fold"/>
</dbReference>
<dbReference type="VEuPathDB" id="FungiDB:HMPREF1541_05927"/>
<dbReference type="FunCoup" id="W2RT56">
    <property type="interactions" value="424"/>
</dbReference>
<dbReference type="GO" id="GO:0099122">
    <property type="term" value="F:RNA polymerase II C-terminal domain binding"/>
    <property type="evidence" value="ECO:0007669"/>
    <property type="project" value="EnsemblFungi"/>
</dbReference>
<keyword evidence="8 16" id="KW-0547">Nucleotide-binding</keyword>
<keyword evidence="11 16" id="KW-0539">Nucleus</keyword>
<dbReference type="STRING" id="1220924.W2RT56"/>
<sequence length="406" mass="47397">MEPPSAYDPLKGNDPNGLLARVGGVWAGSELQRQFQYEVADLLKRTKPSFPGAQPVSFAAKHLEELKREDYYVCEKTDGMRYLLWMTDDNGRAIHYLIDRRNDYYFVDGLFFPHQDSKDFSKAHNHTILDGELVEDRYPDGTSSIKFFVFDCLVLDKNELMPRPLDKRLAYFKNHVLEPYKKLLKAHPDTSMPFTTEDKNNEFSYGLEKMFKETIPKVKELHGNDGLIFTCKNTPYCSGTDPHILKWKPPEENTVDFLLHISWPSLQPDPSDPDQTPIEDFYAFPEEFGLYVNYGENGRYEKHDTLYMSPEEWEQLKAMNRPLQDCIVECFQQEVPPINGMNGYGPTRRWRFHRFRDDKDDANHISTFESVIESIEDHVTEEDLLKHAAEIRSCWKARDAQKRSGR</sequence>
<evidence type="ECO:0000256" key="6">
    <source>
        <dbReference type="ARBA" id="ARBA00022679"/>
    </source>
</evidence>
<dbReference type="InterPro" id="IPR051029">
    <property type="entry name" value="mRNA_Capping_Enz/RNA_Phosphat"/>
</dbReference>
<reference evidence="20 21" key="1">
    <citation type="submission" date="2013-03" db="EMBL/GenBank/DDBJ databases">
        <title>The Genome Sequence of Phialophora europaea CBS 101466.</title>
        <authorList>
            <consortium name="The Broad Institute Genomics Platform"/>
            <person name="Cuomo C."/>
            <person name="de Hoog S."/>
            <person name="Gorbushina A."/>
            <person name="Walker B."/>
            <person name="Young S.K."/>
            <person name="Zeng Q."/>
            <person name="Gargeya S."/>
            <person name="Fitzgerald M."/>
            <person name="Haas B."/>
            <person name="Abouelleil A."/>
            <person name="Allen A.W."/>
            <person name="Alvarado L."/>
            <person name="Arachchi H.M."/>
            <person name="Berlin A.M."/>
            <person name="Chapman S.B."/>
            <person name="Gainer-Dewar J."/>
            <person name="Goldberg J."/>
            <person name="Griggs A."/>
            <person name="Gujja S."/>
            <person name="Hansen M."/>
            <person name="Howarth C."/>
            <person name="Imamovic A."/>
            <person name="Ireland A."/>
            <person name="Larimer J."/>
            <person name="McCowan C."/>
            <person name="Murphy C."/>
            <person name="Pearson M."/>
            <person name="Poon T.W."/>
            <person name="Priest M."/>
            <person name="Roberts A."/>
            <person name="Saif S."/>
            <person name="Shea T."/>
            <person name="Sisk P."/>
            <person name="Sykes S."/>
            <person name="Wortman J."/>
            <person name="Nusbaum C."/>
            <person name="Birren B."/>
        </authorList>
    </citation>
    <scope>NUCLEOTIDE SEQUENCE [LARGE SCALE GENOMIC DNA]</scope>
    <source>
        <strain evidence="20 21">CBS 101466</strain>
    </source>
</reference>
<comment type="subcellular location">
    <subcellularLocation>
        <location evidence="1 16">Nucleus</location>
    </subcellularLocation>
</comment>
<keyword evidence="10 16" id="KW-0342">GTP-binding</keyword>
<dbReference type="HOGENOM" id="CLU_021710_0_2_1"/>
<keyword evidence="9 16" id="KW-0506">mRNA capping</keyword>
<evidence type="ECO:0000256" key="14">
    <source>
        <dbReference type="ARBA" id="ARBA00044624"/>
    </source>
</evidence>
<dbReference type="GeneID" id="19973266"/>
<evidence type="ECO:0000256" key="1">
    <source>
        <dbReference type="ARBA" id="ARBA00004123"/>
    </source>
</evidence>
<evidence type="ECO:0000313" key="20">
    <source>
        <dbReference type="EMBL" id="ETN39701.1"/>
    </source>
</evidence>
<evidence type="ECO:0000256" key="11">
    <source>
        <dbReference type="ARBA" id="ARBA00023242"/>
    </source>
</evidence>
<name>W2RT56_CYPE1</name>
<evidence type="ECO:0000256" key="2">
    <source>
        <dbReference type="ARBA" id="ARBA00010237"/>
    </source>
</evidence>
<dbReference type="PIRSF" id="PIRSF036959">
    <property type="entry name" value="mRNA_cap_alpha"/>
    <property type="match status" value="1"/>
</dbReference>
<dbReference type="InParanoid" id="W2RT56"/>
<dbReference type="SUPFAM" id="SSF56091">
    <property type="entry name" value="DNA ligase/mRNA capping enzyme, catalytic domain"/>
    <property type="match status" value="1"/>
</dbReference>
<comment type="subunit">
    <text evidence="15">Heterodimer. The mRNA-capping enzyme is composed of two separate chains alpha and beta, respectively a mRNA guanylyltransferase and an mRNA 5'-triphosphate monophosphatase.</text>
</comment>
<dbReference type="FunFam" id="3.30.470.30:FF:000011">
    <property type="entry name" value="mRNA-capping enzyme subunit alpha"/>
    <property type="match status" value="1"/>
</dbReference>
<keyword evidence="5 16" id="KW-0507">mRNA processing</keyword>
<feature type="domain" description="mRNA capping enzyme C-terminal" evidence="19">
    <location>
        <begin position="252"/>
        <end position="385"/>
    </location>
</feature>
<keyword evidence="6 16" id="KW-0808">Transferase</keyword>
<comment type="function">
    <text evidence="16">Second step of mRNA capping. Transfer of the GMP moiety of GTP to the 5'-end of RNA via an enzyme-GMP covalent reaction intermediate.</text>
</comment>
<dbReference type="SUPFAM" id="SSF50249">
    <property type="entry name" value="Nucleic acid-binding proteins"/>
    <property type="match status" value="1"/>
</dbReference>
<dbReference type="GO" id="GO:0008033">
    <property type="term" value="P:tRNA processing"/>
    <property type="evidence" value="ECO:0007669"/>
    <property type="project" value="EnsemblFungi"/>
</dbReference>
<proteinExistence type="inferred from homology"/>
<evidence type="ECO:0000256" key="5">
    <source>
        <dbReference type="ARBA" id="ARBA00022664"/>
    </source>
</evidence>
<evidence type="ECO:0000256" key="4">
    <source>
        <dbReference type="ARBA" id="ARBA00019171"/>
    </source>
</evidence>
<dbReference type="InterPro" id="IPR001339">
    <property type="entry name" value="mRNA_cap_enzyme_adenylation"/>
</dbReference>
<evidence type="ECO:0000256" key="17">
    <source>
        <dbReference type="PIRSR" id="PIRSR036959-1"/>
    </source>
</evidence>
<dbReference type="InterPro" id="IPR013846">
    <property type="entry name" value="mRNA_cap_enzyme_C"/>
</dbReference>
<dbReference type="PANTHER" id="PTHR10367">
    <property type="entry name" value="MRNA-CAPPING ENZYME"/>
    <property type="match status" value="1"/>
</dbReference>
<accession>W2RT56</accession>
<dbReference type="eggNOG" id="KOG2386">
    <property type="taxonomic scope" value="Eukaryota"/>
</dbReference>
<dbReference type="GO" id="GO:0045944">
    <property type="term" value="P:positive regulation of transcription by RNA polymerase II"/>
    <property type="evidence" value="ECO:0007669"/>
    <property type="project" value="EnsemblFungi"/>
</dbReference>
<evidence type="ECO:0000256" key="10">
    <source>
        <dbReference type="ARBA" id="ARBA00023134"/>
    </source>
</evidence>
<dbReference type="Pfam" id="PF01331">
    <property type="entry name" value="mRNA_cap_enzyme"/>
    <property type="match status" value="1"/>
</dbReference>
<dbReference type="GO" id="GO:0006370">
    <property type="term" value="P:7-methylguanosine mRNA capping"/>
    <property type="evidence" value="ECO:0007669"/>
    <property type="project" value="UniProtKB-KW"/>
</dbReference>
<dbReference type="EC" id="2.7.7.50" evidence="3 16"/>
<dbReference type="CDD" id="cd07895">
    <property type="entry name" value="Adenylation_mRNA_capping"/>
    <property type="match status" value="1"/>
</dbReference>
<evidence type="ECO:0000256" key="7">
    <source>
        <dbReference type="ARBA" id="ARBA00022695"/>
    </source>
</evidence>
<gene>
    <name evidence="20" type="ORF">HMPREF1541_05927</name>
</gene>
<dbReference type="InterPro" id="IPR017075">
    <property type="entry name" value="mRNA_cap_enzyme_alpha"/>
</dbReference>
<dbReference type="GO" id="GO:0031533">
    <property type="term" value="C:mRNA capping enzyme complex"/>
    <property type="evidence" value="ECO:0007669"/>
    <property type="project" value="EnsemblFungi"/>
</dbReference>
<keyword evidence="21" id="KW-1185">Reference proteome</keyword>
<dbReference type="Pfam" id="PF03919">
    <property type="entry name" value="mRNA_cap_C"/>
    <property type="match status" value="1"/>
</dbReference>
<dbReference type="AlphaFoldDB" id="W2RT56"/>
<keyword evidence="7 16" id="KW-0548">Nucleotidyltransferase</keyword>
<organism evidence="20 21">
    <name type="scientific">Cyphellophora europaea (strain CBS 101466)</name>
    <name type="common">Phialophora europaea</name>
    <dbReference type="NCBI Taxonomy" id="1220924"/>
    <lineage>
        <taxon>Eukaryota</taxon>
        <taxon>Fungi</taxon>
        <taxon>Dikarya</taxon>
        <taxon>Ascomycota</taxon>
        <taxon>Pezizomycotina</taxon>
        <taxon>Eurotiomycetes</taxon>
        <taxon>Chaetothyriomycetidae</taxon>
        <taxon>Chaetothyriales</taxon>
        <taxon>Cyphellophoraceae</taxon>
        <taxon>Cyphellophora</taxon>
    </lineage>
</organism>
<protein>
    <recommendedName>
        <fullName evidence="4 16">mRNA-capping enzyme subunit alpha</fullName>
        <ecNumber evidence="3 16">2.7.7.50</ecNumber>
    </recommendedName>
    <alternativeName>
        <fullName evidence="12 16">GTP--RNA guanylyltransferase</fullName>
    </alternativeName>
    <alternativeName>
        <fullName evidence="13 16">mRNA guanylyltransferase</fullName>
    </alternativeName>
</protein>
<comment type="catalytic activity">
    <reaction evidence="14">
        <text>a 5'-end diphospho-ribonucleoside in mRNA + GTP + H(+) = a 5'-end (5'-triphosphoguanosine)-ribonucleoside in mRNA + diphosphate</text>
        <dbReference type="Rhea" id="RHEA:67012"/>
        <dbReference type="Rhea" id="RHEA-COMP:17165"/>
        <dbReference type="Rhea" id="RHEA-COMP:17166"/>
        <dbReference type="ChEBI" id="CHEBI:15378"/>
        <dbReference type="ChEBI" id="CHEBI:33019"/>
        <dbReference type="ChEBI" id="CHEBI:37565"/>
        <dbReference type="ChEBI" id="CHEBI:167616"/>
        <dbReference type="ChEBI" id="CHEBI:167617"/>
        <dbReference type="EC" id="2.7.7.50"/>
    </reaction>
    <physiologicalReaction direction="left-to-right" evidence="14">
        <dbReference type="Rhea" id="RHEA:67013"/>
    </physiologicalReaction>
</comment>
<evidence type="ECO:0000256" key="8">
    <source>
        <dbReference type="ARBA" id="ARBA00022741"/>
    </source>
</evidence>
<dbReference type="OrthoDB" id="200924at2759"/>
<dbReference type="Gene3D" id="2.40.50.140">
    <property type="entry name" value="Nucleic acid-binding proteins"/>
    <property type="match status" value="1"/>
</dbReference>